<keyword evidence="3 7" id="KW-1134">Transmembrane beta strand</keyword>
<dbReference type="SUPFAM" id="SSF49464">
    <property type="entry name" value="Carboxypeptidase regulatory domain-like"/>
    <property type="match status" value="1"/>
</dbReference>
<feature type="chain" id="PRO_5009292585" evidence="8">
    <location>
        <begin position="21"/>
        <end position="1001"/>
    </location>
</feature>
<evidence type="ECO:0000256" key="1">
    <source>
        <dbReference type="ARBA" id="ARBA00004571"/>
    </source>
</evidence>
<dbReference type="SUPFAM" id="SSF56935">
    <property type="entry name" value="Porins"/>
    <property type="match status" value="1"/>
</dbReference>
<dbReference type="AlphaFoldDB" id="A0A1H6ADV4"/>
<keyword evidence="11" id="KW-1185">Reference proteome</keyword>
<reference evidence="11" key="1">
    <citation type="submission" date="2016-10" db="EMBL/GenBank/DDBJ databases">
        <authorList>
            <person name="Varghese N."/>
            <person name="Submissions S."/>
        </authorList>
    </citation>
    <scope>NUCLEOTIDE SEQUENCE [LARGE SCALE GENOMIC DNA]</scope>
    <source>
        <strain evidence="11">DSM 22361</strain>
    </source>
</reference>
<dbReference type="InterPro" id="IPR012910">
    <property type="entry name" value="Plug_dom"/>
</dbReference>
<dbReference type="FunFam" id="2.170.130.10:FF:000008">
    <property type="entry name" value="SusC/RagA family TonB-linked outer membrane protein"/>
    <property type="match status" value="1"/>
</dbReference>
<dbReference type="Gene3D" id="2.40.170.20">
    <property type="entry name" value="TonB-dependent receptor, beta-barrel domain"/>
    <property type="match status" value="1"/>
</dbReference>
<evidence type="ECO:0000256" key="7">
    <source>
        <dbReference type="PROSITE-ProRule" id="PRU01360"/>
    </source>
</evidence>
<dbReference type="InterPro" id="IPR023996">
    <property type="entry name" value="TonB-dep_OMP_SusC/RagA"/>
</dbReference>
<accession>A0A1H6ADV4</accession>
<evidence type="ECO:0000256" key="6">
    <source>
        <dbReference type="ARBA" id="ARBA00023237"/>
    </source>
</evidence>
<evidence type="ECO:0000256" key="4">
    <source>
        <dbReference type="ARBA" id="ARBA00022692"/>
    </source>
</evidence>
<dbReference type="Proteomes" id="UP000236731">
    <property type="component" value="Unassembled WGS sequence"/>
</dbReference>
<feature type="signal peptide" evidence="8">
    <location>
        <begin position="1"/>
        <end position="20"/>
    </location>
</feature>
<organism evidence="10 11">
    <name type="scientific">Sphingobacterium lactis</name>
    <dbReference type="NCBI Taxonomy" id="797291"/>
    <lineage>
        <taxon>Bacteria</taxon>
        <taxon>Pseudomonadati</taxon>
        <taxon>Bacteroidota</taxon>
        <taxon>Sphingobacteriia</taxon>
        <taxon>Sphingobacteriales</taxon>
        <taxon>Sphingobacteriaceae</taxon>
        <taxon>Sphingobacterium</taxon>
    </lineage>
</organism>
<dbReference type="PROSITE" id="PS52016">
    <property type="entry name" value="TONB_DEPENDENT_REC_3"/>
    <property type="match status" value="1"/>
</dbReference>
<dbReference type="RefSeq" id="WP_103906775.1">
    <property type="nucleotide sequence ID" value="NZ_CP049246.1"/>
</dbReference>
<evidence type="ECO:0000313" key="10">
    <source>
        <dbReference type="EMBL" id="SEG46552.1"/>
    </source>
</evidence>
<gene>
    <name evidence="10" type="ORF">SAMN05421877_10890</name>
</gene>
<protein>
    <submittedName>
        <fullName evidence="10">TonB-linked outer membrane protein, SusC/RagA family</fullName>
    </submittedName>
</protein>
<dbReference type="Pfam" id="PF07715">
    <property type="entry name" value="Plug"/>
    <property type="match status" value="1"/>
</dbReference>
<keyword evidence="6 7" id="KW-0998">Cell outer membrane</keyword>
<dbReference type="OrthoDB" id="9768177at2"/>
<evidence type="ECO:0000256" key="2">
    <source>
        <dbReference type="ARBA" id="ARBA00022448"/>
    </source>
</evidence>
<sequence>MKNKLAFFILFCVCPILAFAQNRTITGTVTDAATNTPIAGVTIRAVGSNSAAQTDGNGRYEIGVNSNIKALFFTFVGYTSQQITISNSINIDVALNPSAADLEEVLVVGYGTQSKKDLTGSVASVKMADLQDVPLQTAESALQGRASGVFINSSSGKLGQALQIRVRGTSSISAGSQPLFVIDGVPVPTSAMGTYDEPDNPLAAINPNDIESMEVLKDAASAAIYGARASNGVVLITTKKGKAGKTNIDVSYQAGFHDATKKGDFLNAEQYRQLLTVAAENVGLVGENGDYGSMAEFWEDWTGTTDWDANHDSDWVNAGLRRGNIQQVNATVSGGDAKTRFIASGAYSDNNGIIVGNRFVRTSGRLGVDNSATSWLDVGGSVNINKIDNYRVSSDNAFSNPLQLNALPPIQPIRGEDGLLNRNTVYYNNLIDLEDGNNLSNTYRTFGTVYASARITPDLIFRSEYGLDFQNLEEELYLGTRTLDGGDVGGYGFNYQARSINFNTNNTLTYTKSFNERHNLSLMGGMSYQQGQFRYTSAEGNGFPSDKFQKITSAAIKSNASSSASEFSFLSYLARANYKFKEKYILDGSIRVDGSSRFGVKNQYGVFPAAGFGWVISEENFLKENSTLNFLKFRASYGRTGNAEIGNYRWRSLYSGANYAGIPGTVPFQIGDEELTWENTSASNFGFDFGLFSDRLSGTIEAYFKNTRDLLLNVPIESTNGYSTIFRNIGAMNNKGVEFSLNSKNFVGDFKWSTSFNISFNKNKVTKLNDGQPIYPGGRYLGRVEEGQPFGVFYGVAYAGVDPENGDALYYVDESKTETTNDYSAAATQILGSPHAKFFGGLGNTLSYKSFSLDIQTQFVYGNKLYNAAGGFQAANGDYFDNQTVDQMNYWTEDNRNTDIPQPRFLDSNGTNPSSRYLQDGSYFRVKNVVLSYSLPRSLTTRYGMERTRVYVSAMNLLTFTKYDGYDPEINTTFAGGYQLGNDFYTSPQPRTISFGISVGF</sequence>
<dbReference type="Pfam" id="PF13715">
    <property type="entry name" value="CarbopepD_reg_2"/>
    <property type="match status" value="1"/>
</dbReference>
<dbReference type="InterPro" id="IPR036942">
    <property type="entry name" value="Beta-barrel_TonB_sf"/>
</dbReference>
<name>A0A1H6ADV4_9SPHI</name>
<evidence type="ECO:0000256" key="3">
    <source>
        <dbReference type="ARBA" id="ARBA00022452"/>
    </source>
</evidence>
<keyword evidence="5 7" id="KW-0472">Membrane</keyword>
<dbReference type="GO" id="GO:0009279">
    <property type="term" value="C:cell outer membrane"/>
    <property type="evidence" value="ECO:0007669"/>
    <property type="project" value="UniProtKB-SubCell"/>
</dbReference>
<dbReference type="EMBL" id="FNUT01000008">
    <property type="protein sequence ID" value="SEG46552.1"/>
    <property type="molecule type" value="Genomic_DNA"/>
</dbReference>
<proteinExistence type="inferred from homology"/>
<evidence type="ECO:0000256" key="5">
    <source>
        <dbReference type="ARBA" id="ARBA00023136"/>
    </source>
</evidence>
<dbReference type="Gene3D" id="2.60.40.1120">
    <property type="entry name" value="Carboxypeptidase-like, regulatory domain"/>
    <property type="match status" value="1"/>
</dbReference>
<comment type="similarity">
    <text evidence="7">Belongs to the TonB-dependent receptor family.</text>
</comment>
<dbReference type="InterPro" id="IPR037066">
    <property type="entry name" value="Plug_dom_sf"/>
</dbReference>
<dbReference type="NCBIfam" id="TIGR04057">
    <property type="entry name" value="SusC_RagA_signa"/>
    <property type="match status" value="1"/>
</dbReference>
<dbReference type="NCBIfam" id="TIGR04056">
    <property type="entry name" value="OMP_RagA_SusC"/>
    <property type="match status" value="1"/>
</dbReference>
<keyword evidence="4 7" id="KW-0812">Transmembrane</keyword>
<evidence type="ECO:0000259" key="9">
    <source>
        <dbReference type="Pfam" id="PF07715"/>
    </source>
</evidence>
<dbReference type="InterPro" id="IPR039426">
    <property type="entry name" value="TonB-dep_rcpt-like"/>
</dbReference>
<feature type="domain" description="TonB-dependent receptor plug" evidence="9">
    <location>
        <begin position="115"/>
        <end position="233"/>
    </location>
</feature>
<keyword evidence="2 7" id="KW-0813">Transport</keyword>
<evidence type="ECO:0000256" key="8">
    <source>
        <dbReference type="SAM" id="SignalP"/>
    </source>
</evidence>
<keyword evidence="8" id="KW-0732">Signal</keyword>
<dbReference type="Gene3D" id="2.170.130.10">
    <property type="entry name" value="TonB-dependent receptor, plug domain"/>
    <property type="match status" value="1"/>
</dbReference>
<evidence type="ECO:0000313" key="11">
    <source>
        <dbReference type="Proteomes" id="UP000236731"/>
    </source>
</evidence>
<comment type="subcellular location">
    <subcellularLocation>
        <location evidence="1 7">Cell outer membrane</location>
        <topology evidence="1 7">Multi-pass membrane protein</topology>
    </subcellularLocation>
</comment>
<dbReference type="InterPro" id="IPR023997">
    <property type="entry name" value="TonB-dep_OMP_SusC/RagA_CS"/>
</dbReference>
<dbReference type="InterPro" id="IPR008969">
    <property type="entry name" value="CarboxyPept-like_regulatory"/>
</dbReference>